<dbReference type="InterPro" id="IPR036291">
    <property type="entry name" value="NAD(P)-bd_dom_sf"/>
</dbReference>
<keyword evidence="2" id="KW-0521">NADP</keyword>
<dbReference type="RefSeq" id="XP_025348664.1">
    <property type="nucleotide sequence ID" value="XM_025492284.1"/>
</dbReference>
<comment type="similarity">
    <text evidence="1">Belongs to the short-chain dehydrogenases/reductases (SDR) family.</text>
</comment>
<evidence type="ECO:0000313" key="5">
    <source>
        <dbReference type="EMBL" id="PWN21504.1"/>
    </source>
</evidence>
<dbReference type="GO" id="GO:0016616">
    <property type="term" value="F:oxidoreductase activity, acting on the CH-OH group of donors, NAD or NADP as acceptor"/>
    <property type="evidence" value="ECO:0007669"/>
    <property type="project" value="UniProtKB-ARBA"/>
</dbReference>
<dbReference type="Pfam" id="PF13561">
    <property type="entry name" value="adh_short_C2"/>
    <property type="match status" value="1"/>
</dbReference>
<evidence type="ECO:0000259" key="4">
    <source>
        <dbReference type="SMART" id="SM00822"/>
    </source>
</evidence>
<evidence type="ECO:0000313" key="6">
    <source>
        <dbReference type="Proteomes" id="UP000245942"/>
    </source>
</evidence>
<dbReference type="OrthoDB" id="1888931at2759"/>
<evidence type="ECO:0000256" key="2">
    <source>
        <dbReference type="ARBA" id="ARBA00022857"/>
    </source>
</evidence>
<dbReference type="Proteomes" id="UP000245942">
    <property type="component" value="Unassembled WGS sequence"/>
</dbReference>
<evidence type="ECO:0000256" key="1">
    <source>
        <dbReference type="ARBA" id="ARBA00006484"/>
    </source>
</evidence>
<sequence>MVYQIDLSGGTVVVTGGNRGIGLAISEAVASAGANVAILFHSHPKAHEAAEGVAKKHGVKVKAYQCDVSDAKKVKDTIEHIEKDLGTPITGLAANAGVSVVKPATELTPEDFHKVFDANVLGAFNSCQAVAQYWIQRKSKGSIVITSSMSSSLYNQKGLNEPLTQIFYNASKGAVSNMVKGLAAEWAPHSIRVNALEPGFCNTEQTSGMDPKIREWQASSVPMGRFSEPHEQGEPAVLLLSDKSSYMTGTILRPDGGFSVY</sequence>
<dbReference type="AlphaFoldDB" id="A0A316U9L3"/>
<feature type="domain" description="Ketoreductase" evidence="4">
    <location>
        <begin position="10"/>
        <end position="199"/>
    </location>
</feature>
<dbReference type="Gene3D" id="3.40.50.720">
    <property type="entry name" value="NAD(P)-binding Rossmann-like Domain"/>
    <property type="match status" value="1"/>
</dbReference>
<dbReference type="InterPro" id="IPR002347">
    <property type="entry name" value="SDR_fam"/>
</dbReference>
<dbReference type="GeneID" id="37014018"/>
<dbReference type="GO" id="GO:0050664">
    <property type="term" value="F:oxidoreductase activity, acting on NAD(P)H, oxygen as acceptor"/>
    <property type="evidence" value="ECO:0007669"/>
    <property type="project" value="TreeGrafter"/>
</dbReference>
<name>A0A316U9L3_9BASI</name>
<reference evidence="5 6" key="1">
    <citation type="journal article" date="2018" name="Mol. Biol. Evol.">
        <title>Broad Genomic Sampling Reveals a Smut Pathogenic Ancestry of the Fungal Clade Ustilaginomycotina.</title>
        <authorList>
            <person name="Kijpornyongpan T."/>
            <person name="Mondo S.J."/>
            <person name="Barry K."/>
            <person name="Sandor L."/>
            <person name="Lee J."/>
            <person name="Lipzen A."/>
            <person name="Pangilinan J."/>
            <person name="LaButti K."/>
            <person name="Hainaut M."/>
            <person name="Henrissat B."/>
            <person name="Grigoriev I.V."/>
            <person name="Spatafora J.W."/>
            <person name="Aime M.C."/>
        </authorList>
    </citation>
    <scope>NUCLEOTIDE SEQUENCE [LARGE SCALE GENOMIC DNA]</scope>
    <source>
        <strain evidence="5 6">MCA 4718</strain>
    </source>
</reference>
<proteinExistence type="inferred from homology"/>
<keyword evidence="3" id="KW-0560">Oxidoreductase</keyword>
<dbReference type="SMART" id="SM00822">
    <property type="entry name" value="PKS_KR"/>
    <property type="match status" value="1"/>
</dbReference>
<dbReference type="PROSITE" id="PS00061">
    <property type="entry name" value="ADH_SHORT"/>
    <property type="match status" value="1"/>
</dbReference>
<protein>
    <submittedName>
        <fullName evidence="5">Putative NADP-dependent mannitol dehydrogenase</fullName>
    </submittedName>
</protein>
<dbReference type="PANTHER" id="PTHR43008:SF6">
    <property type="entry name" value="NADP-DEPENDENT MANNITOL DEHYDROGENASE"/>
    <property type="match status" value="1"/>
</dbReference>
<dbReference type="PANTHER" id="PTHR43008">
    <property type="entry name" value="BENZIL REDUCTASE"/>
    <property type="match status" value="1"/>
</dbReference>
<dbReference type="EMBL" id="KZ819325">
    <property type="protein sequence ID" value="PWN21504.1"/>
    <property type="molecule type" value="Genomic_DNA"/>
</dbReference>
<gene>
    <name evidence="5" type="ORF">BCV69DRAFT_282227</name>
</gene>
<dbReference type="InterPro" id="IPR057326">
    <property type="entry name" value="KR_dom"/>
</dbReference>
<dbReference type="FunFam" id="3.40.50.720:FF:000084">
    <property type="entry name" value="Short-chain dehydrogenase reductase"/>
    <property type="match status" value="1"/>
</dbReference>
<organism evidence="5 6">
    <name type="scientific">Pseudomicrostroma glucosiphilum</name>
    <dbReference type="NCBI Taxonomy" id="1684307"/>
    <lineage>
        <taxon>Eukaryota</taxon>
        <taxon>Fungi</taxon>
        <taxon>Dikarya</taxon>
        <taxon>Basidiomycota</taxon>
        <taxon>Ustilaginomycotina</taxon>
        <taxon>Exobasidiomycetes</taxon>
        <taxon>Microstromatales</taxon>
        <taxon>Microstromatales incertae sedis</taxon>
        <taxon>Pseudomicrostroma</taxon>
    </lineage>
</organism>
<dbReference type="PRINTS" id="PR00081">
    <property type="entry name" value="GDHRDH"/>
</dbReference>
<accession>A0A316U9L3</accession>
<evidence type="ECO:0000256" key="3">
    <source>
        <dbReference type="ARBA" id="ARBA00023002"/>
    </source>
</evidence>
<keyword evidence="6" id="KW-1185">Reference proteome</keyword>
<dbReference type="InterPro" id="IPR020904">
    <property type="entry name" value="Sc_DH/Rdtase_CS"/>
</dbReference>
<dbReference type="SUPFAM" id="SSF51735">
    <property type="entry name" value="NAD(P)-binding Rossmann-fold domains"/>
    <property type="match status" value="1"/>
</dbReference>
<dbReference type="STRING" id="1684307.A0A316U9L3"/>